<dbReference type="GO" id="GO:0043565">
    <property type="term" value="F:sequence-specific DNA binding"/>
    <property type="evidence" value="ECO:0007669"/>
    <property type="project" value="TreeGrafter"/>
</dbReference>
<dbReference type="Gene3D" id="3.40.50.150">
    <property type="entry name" value="Vaccinia Virus protein VP39"/>
    <property type="match status" value="1"/>
</dbReference>
<reference evidence="8 9" key="1">
    <citation type="submission" date="2019-02" db="EMBL/GenBank/DDBJ databases">
        <title>Deep-cultivation of Planctomycetes and their phenomic and genomic characterization uncovers novel biology.</title>
        <authorList>
            <person name="Wiegand S."/>
            <person name="Jogler M."/>
            <person name="Boedeker C."/>
            <person name="Pinto D."/>
            <person name="Vollmers J."/>
            <person name="Rivas-Marin E."/>
            <person name="Kohn T."/>
            <person name="Peeters S.H."/>
            <person name="Heuer A."/>
            <person name="Rast P."/>
            <person name="Oberbeckmann S."/>
            <person name="Bunk B."/>
            <person name="Jeske O."/>
            <person name="Meyerdierks A."/>
            <person name="Storesund J.E."/>
            <person name="Kallscheuer N."/>
            <person name="Luecker S."/>
            <person name="Lage O.M."/>
            <person name="Pohl T."/>
            <person name="Merkel B.J."/>
            <person name="Hornburger P."/>
            <person name="Mueller R.-W."/>
            <person name="Bruemmer F."/>
            <person name="Labrenz M."/>
            <person name="Spormann A.M."/>
            <person name="Op den Camp H."/>
            <person name="Overmann J."/>
            <person name="Amann R."/>
            <person name="Jetten M.S.M."/>
            <person name="Mascher T."/>
            <person name="Medema M.H."/>
            <person name="Devos D.P."/>
            <person name="Kaster A.-K."/>
            <person name="Ovreas L."/>
            <person name="Rohde M."/>
            <person name="Galperin M.Y."/>
            <person name="Jogler C."/>
        </authorList>
    </citation>
    <scope>NUCLEOTIDE SEQUENCE [LARGE SCALE GENOMIC DNA]</scope>
    <source>
        <strain evidence="8 9">Mal33</strain>
    </source>
</reference>
<proteinExistence type="inferred from homology"/>
<dbReference type="InterPro" id="IPR023095">
    <property type="entry name" value="Ade_MeTrfase_dom_2"/>
</dbReference>
<dbReference type="GO" id="GO:1904047">
    <property type="term" value="F:S-adenosyl-L-methionine binding"/>
    <property type="evidence" value="ECO:0007669"/>
    <property type="project" value="TreeGrafter"/>
</dbReference>
<name>A0A518IT66_9BACT</name>
<organism evidence="8 9">
    <name type="scientific">Rosistilla oblonga</name>
    <dbReference type="NCBI Taxonomy" id="2527990"/>
    <lineage>
        <taxon>Bacteria</taxon>
        <taxon>Pseudomonadati</taxon>
        <taxon>Planctomycetota</taxon>
        <taxon>Planctomycetia</taxon>
        <taxon>Pirellulales</taxon>
        <taxon>Pirellulaceae</taxon>
        <taxon>Rosistilla</taxon>
    </lineage>
</organism>
<dbReference type="EMBL" id="CP036318">
    <property type="protein sequence ID" value="QDV56285.1"/>
    <property type="molecule type" value="Genomic_DNA"/>
</dbReference>
<evidence type="ECO:0000313" key="8">
    <source>
        <dbReference type="EMBL" id="QDV56285.1"/>
    </source>
</evidence>
<dbReference type="EC" id="2.1.1.72" evidence="2"/>
<dbReference type="GO" id="GO:0009307">
    <property type="term" value="P:DNA restriction-modification system"/>
    <property type="evidence" value="ECO:0007669"/>
    <property type="project" value="InterPro"/>
</dbReference>
<dbReference type="CDD" id="cd00093">
    <property type="entry name" value="HTH_XRE"/>
    <property type="match status" value="1"/>
</dbReference>
<evidence type="ECO:0000313" key="9">
    <source>
        <dbReference type="Proteomes" id="UP000316770"/>
    </source>
</evidence>
<dbReference type="Gene3D" id="1.10.1020.10">
    <property type="entry name" value="Adenine-specific Methyltransferase, Domain 2"/>
    <property type="match status" value="1"/>
</dbReference>
<feature type="domain" description="HTH cro/C1-type" evidence="7">
    <location>
        <begin position="58"/>
        <end position="73"/>
    </location>
</feature>
<evidence type="ECO:0000256" key="2">
    <source>
        <dbReference type="ARBA" id="ARBA00011900"/>
    </source>
</evidence>
<gene>
    <name evidence="8" type="primary">dpnM</name>
    <name evidence="8" type="ORF">Mal33_22670</name>
</gene>
<keyword evidence="3 8" id="KW-0489">Methyltransferase</keyword>
<dbReference type="REBASE" id="356407">
    <property type="entry name" value="M.PbaMal33ORF22670P"/>
</dbReference>
<keyword evidence="4 8" id="KW-0808">Transferase</keyword>
<dbReference type="GO" id="GO:0009007">
    <property type="term" value="F:site-specific DNA-methyltransferase (adenine-specific) activity"/>
    <property type="evidence" value="ECO:0007669"/>
    <property type="project" value="UniProtKB-EC"/>
</dbReference>
<comment type="catalytic activity">
    <reaction evidence="6">
        <text>a 2'-deoxyadenosine in DNA + S-adenosyl-L-methionine = an N(6)-methyl-2'-deoxyadenosine in DNA + S-adenosyl-L-homocysteine + H(+)</text>
        <dbReference type="Rhea" id="RHEA:15197"/>
        <dbReference type="Rhea" id="RHEA-COMP:12418"/>
        <dbReference type="Rhea" id="RHEA-COMP:12419"/>
        <dbReference type="ChEBI" id="CHEBI:15378"/>
        <dbReference type="ChEBI" id="CHEBI:57856"/>
        <dbReference type="ChEBI" id="CHEBI:59789"/>
        <dbReference type="ChEBI" id="CHEBI:90615"/>
        <dbReference type="ChEBI" id="CHEBI:90616"/>
        <dbReference type="EC" id="2.1.1.72"/>
    </reaction>
</comment>
<dbReference type="Pfam" id="PF02086">
    <property type="entry name" value="MethyltransfD12"/>
    <property type="match status" value="1"/>
</dbReference>
<dbReference type="InterPro" id="IPR029063">
    <property type="entry name" value="SAM-dependent_MTases_sf"/>
</dbReference>
<protein>
    <recommendedName>
        <fullName evidence="2">site-specific DNA-methyltransferase (adenine-specific)</fullName>
        <ecNumber evidence="2">2.1.1.72</ecNumber>
    </recommendedName>
</protein>
<dbReference type="PANTHER" id="PTHR30481:SF3">
    <property type="entry name" value="DNA ADENINE METHYLASE"/>
    <property type="match status" value="1"/>
</dbReference>
<evidence type="ECO:0000256" key="4">
    <source>
        <dbReference type="ARBA" id="ARBA00022679"/>
    </source>
</evidence>
<dbReference type="GO" id="GO:0006298">
    <property type="term" value="P:mismatch repair"/>
    <property type="evidence" value="ECO:0007669"/>
    <property type="project" value="TreeGrafter"/>
</dbReference>
<evidence type="ECO:0000256" key="5">
    <source>
        <dbReference type="ARBA" id="ARBA00022691"/>
    </source>
</evidence>
<dbReference type="GO" id="GO:0032259">
    <property type="term" value="P:methylation"/>
    <property type="evidence" value="ECO:0007669"/>
    <property type="project" value="UniProtKB-KW"/>
</dbReference>
<comment type="similarity">
    <text evidence="1">Belongs to the N(4)/N(6)-methyltransferase family.</text>
</comment>
<evidence type="ECO:0000256" key="6">
    <source>
        <dbReference type="ARBA" id="ARBA00047942"/>
    </source>
</evidence>
<dbReference type="SUPFAM" id="SSF53335">
    <property type="entry name" value="S-adenosyl-L-methionine-dependent methyltransferases"/>
    <property type="match status" value="1"/>
</dbReference>
<accession>A0A518IT66</accession>
<evidence type="ECO:0000259" key="7">
    <source>
        <dbReference type="PROSITE" id="PS50943"/>
    </source>
</evidence>
<dbReference type="PRINTS" id="PR00505">
    <property type="entry name" value="D12N6MTFRASE"/>
</dbReference>
<dbReference type="PANTHER" id="PTHR30481">
    <property type="entry name" value="DNA ADENINE METHYLASE"/>
    <property type="match status" value="1"/>
</dbReference>
<keyword evidence="9" id="KW-1185">Reference proteome</keyword>
<dbReference type="RefSeq" id="WP_145284555.1">
    <property type="nucleotide sequence ID" value="NZ_CP036318.1"/>
</dbReference>
<evidence type="ECO:0000256" key="3">
    <source>
        <dbReference type="ARBA" id="ARBA00022603"/>
    </source>
</evidence>
<sequence length="359" mass="42287">MNSQPPQAIKFQHNVRFLLRSRWLSQKEGSDQIGVPYKWLRRLCHQGIERIDKRSRGNLEKLAQFFGVDVDELWSDRIQNVPRSNWVLIKWIGSKRRLAPEILRRFPRQIKTYWEPFLGSGAMLKELLASDIEVERIRCSDACEPLIGIWNLIKDNPRQLSEAYRRLWSELQSGEQRVYNEVRDRFNDIADPCDFFFLLRTCRVGAVEFSQQGKFITPYHLGELGLEPKFVDVLLADWHRKLKGRDVVFTVRDYRSVFSRHGDFMYLDPPYRSDRERLYYGPFDHDEFFGWLKKQRAGWALSLNGPAEIGDFVPEIYDERFELPNGTSAVRRLSGRQTPSITESLFVRAAVDPRPNENE</sequence>
<evidence type="ECO:0000256" key="1">
    <source>
        <dbReference type="ARBA" id="ARBA00006594"/>
    </source>
</evidence>
<dbReference type="InterPro" id="IPR012327">
    <property type="entry name" value="MeTrfase_D12"/>
</dbReference>
<dbReference type="InterPro" id="IPR001387">
    <property type="entry name" value="Cro/C1-type_HTH"/>
</dbReference>
<dbReference type="AlphaFoldDB" id="A0A518IT66"/>
<dbReference type="PROSITE" id="PS50943">
    <property type="entry name" value="HTH_CROC1"/>
    <property type="match status" value="1"/>
</dbReference>
<dbReference type="Proteomes" id="UP000316770">
    <property type="component" value="Chromosome"/>
</dbReference>
<keyword evidence="5" id="KW-0949">S-adenosyl-L-methionine</keyword>